<dbReference type="InterPro" id="IPR043502">
    <property type="entry name" value="DNA/RNA_pol_sf"/>
</dbReference>
<proteinExistence type="predicted"/>
<evidence type="ECO:0000313" key="4">
    <source>
        <dbReference type="Proteomes" id="UP000190367"/>
    </source>
</evidence>
<dbReference type="Proteomes" id="UP000190367">
    <property type="component" value="Unassembled WGS sequence"/>
</dbReference>
<dbReference type="SUPFAM" id="SSF56672">
    <property type="entry name" value="DNA/RNA polymerases"/>
    <property type="match status" value="1"/>
</dbReference>
<evidence type="ECO:0000256" key="1">
    <source>
        <dbReference type="ARBA" id="ARBA00022763"/>
    </source>
</evidence>
<dbReference type="GO" id="GO:0006281">
    <property type="term" value="P:DNA repair"/>
    <property type="evidence" value="ECO:0007669"/>
    <property type="project" value="InterPro"/>
</dbReference>
<keyword evidence="1" id="KW-0227">DNA damage</keyword>
<dbReference type="EMBL" id="FUWZ01000010">
    <property type="protein sequence ID" value="SKA48094.1"/>
    <property type="molecule type" value="Genomic_DNA"/>
</dbReference>
<gene>
    <name evidence="3" type="ORF">SAMN04488128_1108</name>
</gene>
<dbReference type="PANTHER" id="PTHR35369:SF2">
    <property type="entry name" value="BLR3025 PROTEIN"/>
    <property type="match status" value="1"/>
</dbReference>
<dbReference type="InterPro" id="IPR001126">
    <property type="entry name" value="UmuC"/>
</dbReference>
<feature type="domain" description="UmuC" evidence="2">
    <location>
        <begin position="8"/>
        <end position="150"/>
    </location>
</feature>
<organism evidence="3 4">
    <name type="scientific">Chitinophaga eiseniae</name>
    <dbReference type="NCBI Taxonomy" id="634771"/>
    <lineage>
        <taxon>Bacteria</taxon>
        <taxon>Pseudomonadati</taxon>
        <taxon>Bacteroidota</taxon>
        <taxon>Chitinophagia</taxon>
        <taxon>Chitinophagales</taxon>
        <taxon>Chitinophagaceae</taxon>
        <taxon>Chitinophaga</taxon>
    </lineage>
</organism>
<reference evidence="4" key="1">
    <citation type="submission" date="2017-02" db="EMBL/GenBank/DDBJ databases">
        <authorList>
            <person name="Varghese N."/>
            <person name="Submissions S."/>
        </authorList>
    </citation>
    <scope>NUCLEOTIDE SEQUENCE [LARGE SCALE GENOMIC DNA]</scope>
    <source>
        <strain evidence="4">DSM 22224</strain>
    </source>
</reference>
<keyword evidence="4" id="KW-1185">Reference proteome</keyword>
<evidence type="ECO:0000313" key="3">
    <source>
        <dbReference type="EMBL" id="SKA48094.1"/>
    </source>
</evidence>
<dbReference type="Pfam" id="PF00817">
    <property type="entry name" value="IMS"/>
    <property type="match status" value="1"/>
</dbReference>
<dbReference type="InterPro" id="IPR050356">
    <property type="entry name" value="SulA_CellDiv_inhibitor"/>
</dbReference>
<dbReference type="RefSeq" id="WP_078673313.1">
    <property type="nucleotide sequence ID" value="NZ_FUWZ01000010.1"/>
</dbReference>
<protein>
    <submittedName>
        <fullName evidence="3">Protein ImuB</fullName>
    </submittedName>
</protein>
<accession>A0A1T4U5Y1</accession>
<sequence length="497" mass="56260">MKRYMAVWFRHLAADRLALRYPGLRQQPFVLVAPERGRVMIRAVSREAGALGILPGTVLADARAVYPDLLFYDDDPSQDKLLASLAVWCYRFTPVAGVDGTDGLVLDISGCTHLWDGEEGYFETIVTRLQAGGYHVRAAIADTMAAAWAVARYGTTHPVVAPGGQAAVMRDLPPEALQLEPLLTERLRKLGFTQTGMFMDMPPAVLRRRFGPQVLDRIGKVLGTLPELLVPVQPPEPYVERLPCLDPIRTAPGIELAIRKLLETTCQRLQQEEKGLRKARLVCYRTDGGQQLVEIGTNSPVRNQEHLFRLFELKIDTIEPDLGIELFVLEAPVVEGLTTQQERLWDLDTCGKKDAVTKLLDRLESRIGAAAIHRYLPEEHHWPERSVRSTNDVQEAATTPWPEHLVRPVSLLGAPVRIEVSAPIPDYPPMLFIHKGKIHKVVRADGPERIEREWWIEKGLQRDYYQVEDEEGGRYWLFRSGHYGEHKPEWFIHGYFA</sequence>
<evidence type="ECO:0000259" key="2">
    <source>
        <dbReference type="Pfam" id="PF00817"/>
    </source>
</evidence>
<dbReference type="OrthoDB" id="625722at2"/>
<name>A0A1T4U5Y1_9BACT</name>
<dbReference type="AlphaFoldDB" id="A0A1T4U5Y1"/>
<dbReference type="PANTHER" id="PTHR35369">
    <property type="entry name" value="BLR3025 PROTEIN-RELATED"/>
    <property type="match status" value="1"/>
</dbReference>
<dbReference type="STRING" id="634771.SAMN04488128_1108"/>
<dbReference type="CDD" id="cd03468">
    <property type="entry name" value="PolY_like"/>
    <property type="match status" value="1"/>
</dbReference>